<feature type="domain" description="Peptidase M16 C-terminal" evidence="4">
    <location>
        <begin position="707"/>
        <end position="882"/>
    </location>
</feature>
<protein>
    <submittedName>
        <fullName evidence="5">Insulinase family protein</fullName>
    </submittedName>
</protein>
<organism evidence="5 6">
    <name type="scientific">Zunongwangia endophytica</name>
    <dbReference type="NCBI Taxonomy" id="1808945"/>
    <lineage>
        <taxon>Bacteria</taxon>
        <taxon>Pseudomonadati</taxon>
        <taxon>Bacteroidota</taxon>
        <taxon>Flavobacteriia</taxon>
        <taxon>Flavobacteriales</taxon>
        <taxon>Flavobacteriaceae</taxon>
        <taxon>Zunongwangia</taxon>
    </lineage>
</organism>
<dbReference type="Gene3D" id="3.30.830.10">
    <property type="entry name" value="Metalloenzyme, LuxS/M16 peptidase-like"/>
    <property type="match status" value="3"/>
</dbReference>
<feature type="domain" description="Peptidase M16 C-terminal" evidence="4">
    <location>
        <begin position="207"/>
        <end position="398"/>
    </location>
</feature>
<keyword evidence="6" id="KW-1185">Reference proteome</keyword>
<evidence type="ECO:0000256" key="1">
    <source>
        <dbReference type="ARBA" id="ARBA00007261"/>
    </source>
</evidence>
<feature type="chain" id="PRO_5046870815" evidence="2">
    <location>
        <begin position="23"/>
        <end position="954"/>
    </location>
</feature>
<accession>A0ABV8HBB9</accession>
<dbReference type="Proteomes" id="UP001595793">
    <property type="component" value="Unassembled WGS sequence"/>
</dbReference>
<evidence type="ECO:0000259" key="3">
    <source>
        <dbReference type="Pfam" id="PF00675"/>
    </source>
</evidence>
<dbReference type="EMBL" id="JBHSAS010000012">
    <property type="protein sequence ID" value="MFC4029235.1"/>
    <property type="molecule type" value="Genomic_DNA"/>
</dbReference>
<evidence type="ECO:0000256" key="2">
    <source>
        <dbReference type="SAM" id="SignalP"/>
    </source>
</evidence>
<dbReference type="RefSeq" id="WP_290236946.1">
    <property type="nucleotide sequence ID" value="NZ_JAUFPZ010000002.1"/>
</dbReference>
<dbReference type="InterPro" id="IPR050361">
    <property type="entry name" value="MPP/UQCRC_Complex"/>
</dbReference>
<proteinExistence type="inferred from homology"/>
<dbReference type="InterPro" id="IPR011249">
    <property type="entry name" value="Metalloenz_LuxS/M16"/>
</dbReference>
<reference evidence="6" key="1">
    <citation type="journal article" date="2019" name="Int. J. Syst. Evol. Microbiol.">
        <title>The Global Catalogue of Microorganisms (GCM) 10K type strain sequencing project: providing services to taxonomists for standard genome sequencing and annotation.</title>
        <authorList>
            <consortium name="The Broad Institute Genomics Platform"/>
            <consortium name="The Broad Institute Genome Sequencing Center for Infectious Disease"/>
            <person name="Wu L."/>
            <person name="Ma J."/>
        </authorList>
    </citation>
    <scope>NUCLEOTIDE SEQUENCE [LARGE SCALE GENOMIC DNA]</scope>
    <source>
        <strain evidence="6">CECT 9128</strain>
    </source>
</reference>
<dbReference type="InterPro" id="IPR011765">
    <property type="entry name" value="Pept_M16_N"/>
</dbReference>
<sequence>MHLNVYKYFYFLSLLMALGTNAQTTNEVSFQNDSLNTNFMYEKLQNGFSFYVKPLEEHSKKIHLKLFIKGGGSQEKPKERQLTHAVEHLVTKGSTHFPKGMKDYEKLEGKGIKISHISPGTNHTEYNLIVPANNREAIYTALLFYRDILSEAYFRKKDITSEKEVLKQEHIIRSNDYNKEDSLNFELRSRITPCISNNGNLMSIYQNLNRKKLKAFYRKWYRPDLAVIIASGDVHSDSEFIKKTIKELYSNLDNPKKKPKILNCDSIYLNQPEKFIVLDNSVTQNRNSESWVQIKLYYRIKNALENSNTFQNAKEKMLWNSITQVLNRRFKEASNSYTAKKYNLFSRHTMRGKPAFELNLNAQSGQELVALTKVIHQLKQLKEYGILENEWQLAKKNLLEEMNREDRSKSFYWQNQVVAHETQGDVLEETHLLRKEEWLYHCTLKEANSRIKKMIPVLPDDVGILAPKTSKAFTLTRENLIQEIANIWDEPVVPYKQPEIPSHLIHPDTVANFNTGNYTLLKTEKTGEKIYKLSNGAHIILKNYTASNGYDKERIIIHGFRKKGASSYSPKDYFSAVNAPKIVKHSGVGVFDKFTLDSFLKNTSFWQGVQPYIDFNESGIKGSVKVSELETFLQLLYLTFSDIRKDYSAFTNWKKIQKEFYQNPPTSRFYSDLNDGIIDFFGHQIDHYSGYRALEGIDSTSFHKSYEIYKNLFRDPSAFTFVVTGSFNEKQIIGLLNKYIGKLPKNESEFSEKQHMEFDFPKGPVYKELNTTLPYANAKYAAWFINPIKRSKAMWKEEILLQILGQLTNQKISQLRYKEKFAVYSSGANGKYEPQSDMLKVNVYIDCKPLELEIIRKKCQEYYQQLKEGDFSEQYLRDAKKKVLSLHSKNHNHQNKNMNELLYLKYRYDQVYPEFERVSAFIEDLSKKDLINTARTYFQDNNTYEFVLRENNDL</sequence>
<name>A0ABV8HBB9_9FLAO</name>
<dbReference type="InterPro" id="IPR007863">
    <property type="entry name" value="Peptidase_M16_C"/>
</dbReference>
<feature type="signal peptide" evidence="2">
    <location>
        <begin position="1"/>
        <end position="22"/>
    </location>
</feature>
<evidence type="ECO:0000259" key="4">
    <source>
        <dbReference type="Pfam" id="PF05193"/>
    </source>
</evidence>
<dbReference type="Pfam" id="PF05193">
    <property type="entry name" value="Peptidase_M16_C"/>
    <property type="match status" value="2"/>
</dbReference>
<feature type="domain" description="Peptidase M16 N-terminal" evidence="3">
    <location>
        <begin position="59"/>
        <end position="169"/>
    </location>
</feature>
<evidence type="ECO:0000313" key="6">
    <source>
        <dbReference type="Proteomes" id="UP001595793"/>
    </source>
</evidence>
<evidence type="ECO:0000313" key="5">
    <source>
        <dbReference type="EMBL" id="MFC4029235.1"/>
    </source>
</evidence>
<comment type="similarity">
    <text evidence="1">Belongs to the peptidase M16 family.</text>
</comment>
<dbReference type="PANTHER" id="PTHR11851:SF49">
    <property type="entry name" value="MITOCHONDRIAL-PROCESSING PEPTIDASE SUBUNIT ALPHA"/>
    <property type="match status" value="1"/>
</dbReference>
<dbReference type="SUPFAM" id="SSF63411">
    <property type="entry name" value="LuxS/MPP-like metallohydrolase"/>
    <property type="match status" value="3"/>
</dbReference>
<keyword evidence="2" id="KW-0732">Signal</keyword>
<dbReference type="Pfam" id="PF00675">
    <property type="entry name" value="Peptidase_M16"/>
    <property type="match status" value="1"/>
</dbReference>
<comment type="caution">
    <text evidence="5">The sequence shown here is derived from an EMBL/GenBank/DDBJ whole genome shotgun (WGS) entry which is preliminary data.</text>
</comment>
<dbReference type="PANTHER" id="PTHR11851">
    <property type="entry name" value="METALLOPROTEASE"/>
    <property type="match status" value="1"/>
</dbReference>
<gene>
    <name evidence="5" type="ORF">ACFOS1_17580</name>
</gene>